<evidence type="ECO:0000256" key="1">
    <source>
        <dbReference type="SAM" id="Coils"/>
    </source>
</evidence>
<organism evidence="2">
    <name type="scientific">viral metagenome</name>
    <dbReference type="NCBI Taxonomy" id="1070528"/>
    <lineage>
        <taxon>unclassified sequences</taxon>
        <taxon>metagenomes</taxon>
        <taxon>organismal metagenomes</taxon>
    </lineage>
</organism>
<sequence length="121" mass="13891">MARTPKRTHTYRGHTIRPCGQIGVGHCDGRGWYIVAWHDGRTVYAEELCHHYNTLADAKQSIDEWLAEEAAYKQEYMAWEAEERRRLGLPPDATWQQIMAASNAQADATYAEEWRAKNAIA</sequence>
<keyword evidence="1" id="KW-0175">Coiled coil</keyword>
<gene>
    <name evidence="2" type="ORF">MM415A01957_0001</name>
</gene>
<accession>A0A6M3JZ82</accession>
<feature type="coiled-coil region" evidence="1">
    <location>
        <begin position="55"/>
        <end position="82"/>
    </location>
</feature>
<name>A0A6M3JZ82_9ZZZZ</name>
<evidence type="ECO:0000313" key="2">
    <source>
        <dbReference type="EMBL" id="QJA74621.1"/>
    </source>
</evidence>
<proteinExistence type="predicted"/>
<protein>
    <submittedName>
        <fullName evidence="2">Uncharacterized protein</fullName>
    </submittedName>
</protein>
<dbReference type="AlphaFoldDB" id="A0A6M3JZ82"/>
<reference evidence="2" key="1">
    <citation type="submission" date="2020-03" db="EMBL/GenBank/DDBJ databases">
        <title>The deep terrestrial virosphere.</title>
        <authorList>
            <person name="Holmfeldt K."/>
            <person name="Nilsson E."/>
            <person name="Simone D."/>
            <person name="Lopez-Fernandez M."/>
            <person name="Wu X."/>
            <person name="de Brujin I."/>
            <person name="Lundin D."/>
            <person name="Andersson A."/>
            <person name="Bertilsson S."/>
            <person name="Dopson M."/>
        </authorList>
    </citation>
    <scope>NUCLEOTIDE SEQUENCE</scope>
    <source>
        <strain evidence="2">MM415A01957</strain>
    </source>
</reference>
<dbReference type="EMBL" id="MT142110">
    <property type="protein sequence ID" value="QJA74621.1"/>
    <property type="molecule type" value="Genomic_DNA"/>
</dbReference>